<dbReference type="eggNOG" id="COG1766">
    <property type="taxonomic scope" value="Bacteria"/>
</dbReference>
<proteinExistence type="inferred from homology"/>
<feature type="transmembrane region" description="Helical" evidence="11">
    <location>
        <begin position="24"/>
        <end position="44"/>
    </location>
</feature>
<dbReference type="GO" id="GO:0003774">
    <property type="term" value="F:cytoskeletal motor activity"/>
    <property type="evidence" value="ECO:0007669"/>
    <property type="project" value="InterPro"/>
</dbReference>
<evidence type="ECO:0000256" key="1">
    <source>
        <dbReference type="ARBA" id="ARBA00004117"/>
    </source>
</evidence>
<dbReference type="InterPro" id="IPR006182">
    <property type="entry name" value="FliF_N_dom"/>
</dbReference>
<dbReference type="PANTHER" id="PTHR30046">
    <property type="entry name" value="FLAGELLAR M-RING PROTEIN"/>
    <property type="match status" value="1"/>
</dbReference>
<evidence type="ECO:0000313" key="15">
    <source>
        <dbReference type="Proteomes" id="UP000014923"/>
    </source>
</evidence>
<evidence type="ECO:0000256" key="5">
    <source>
        <dbReference type="ARBA" id="ARBA00022692"/>
    </source>
</evidence>
<feature type="region of interest" description="Disordered" evidence="10">
    <location>
        <begin position="291"/>
        <end position="337"/>
    </location>
</feature>
<dbReference type="InterPro" id="IPR000067">
    <property type="entry name" value="FlgMring_FliF"/>
</dbReference>
<dbReference type="GO" id="GO:0005886">
    <property type="term" value="C:plasma membrane"/>
    <property type="evidence" value="ECO:0007669"/>
    <property type="project" value="UniProtKB-SubCell"/>
</dbReference>
<keyword evidence="5 11" id="KW-0812">Transmembrane</keyword>
<dbReference type="RefSeq" id="WP_018661719.1">
    <property type="nucleotide sequence ID" value="NZ_HF952018.1"/>
</dbReference>
<dbReference type="PANTHER" id="PTHR30046:SF0">
    <property type="entry name" value="FLAGELLAR M-RING PROTEIN"/>
    <property type="match status" value="1"/>
</dbReference>
<dbReference type="Gene3D" id="3.30.300.30">
    <property type="match status" value="1"/>
</dbReference>
<comment type="caution">
    <text evidence="14">The sequence shown here is derived from an EMBL/GenBank/DDBJ whole genome shotgun (WGS) entry which is preliminary data.</text>
</comment>
<keyword evidence="6 11" id="KW-1133">Transmembrane helix</keyword>
<comment type="subcellular location">
    <subcellularLocation>
        <location evidence="1 9">Bacterial flagellum basal body</location>
    </subcellularLocation>
    <subcellularLocation>
        <location evidence="2">Cell membrane</location>
        <topology evidence="2">Multi-pass membrane protein</topology>
    </subcellularLocation>
</comment>
<sequence length="520" mass="59175">MNKLLNIFKSVGDKWGNLSKSKKVSIIVLLTGIILSSIIIGIYLNRVEYDVLFSNLEPQDSAKIIEKLKEDKIQYKIDGNSILVPKDKVEEIRLSIFSDTNLPSSIKGFELFDNNKFGVTDTEAKIMYQRALEGELARTIQGFEEIEKARVHLVLPEESVFTRDEEKARASVTIKLKGNTKLTQEQVKAIISLVSSSVKNLPKENVEVVDNNMNLLSENIFESEQNGILTSNKQHEFKKQFEMDLQNDVKNMLEKVFGKDKVTVKINADLDFDSRQITTLKYDKDSIIRSQQKIKETSNDTNSQGSGSSPIDNNMSNTIQGNNQSSTSSREEEITNYEIGQTEEKIIKAPGEIKRLSVSVVIDGNLNELEKQSIKNIVVAATGLSEERGDVINIESITFNDEFKKKIQADLEEMKKQEELIKKRKMYIMIGEAVAGLIVLFIIYLALRKKRKIEDLQIEQQNNIDVLIGDVLQKQPIAYEPVLEDMEQNMNLEKEIRNYASTKPEQVVELIKTWLAEDER</sequence>
<dbReference type="InterPro" id="IPR043427">
    <property type="entry name" value="YscJ/FliF"/>
</dbReference>
<gene>
    <name evidence="14" type="ORF">TCEL_01935</name>
</gene>
<dbReference type="NCBIfam" id="TIGR00206">
    <property type="entry name" value="fliF"/>
    <property type="match status" value="1"/>
</dbReference>
<keyword evidence="7 11" id="KW-0472">Membrane</keyword>
<evidence type="ECO:0000313" key="14">
    <source>
        <dbReference type="EMBL" id="CDF58021.1"/>
    </source>
</evidence>
<dbReference type="HOGENOM" id="CLU_028108_2_0_9"/>
<organism evidence="14 15">
    <name type="scientific">Thermobrachium celere DSM 8682</name>
    <dbReference type="NCBI Taxonomy" id="941824"/>
    <lineage>
        <taxon>Bacteria</taxon>
        <taxon>Bacillati</taxon>
        <taxon>Bacillota</taxon>
        <taxon>Clostridia</taxon>
        <taxon>Eubacteriales</taxon>
        <taxon>Clostridiaceae</taxon>
        <taxon>Thermobrachium</taxon>
    </lineage>
</organism>
<keyword evidence="14" id="KW-0969">Cilium</keyword>
<keyword evidence="14" id="KW-0282">Flagellum</keyword>
<accession>R7RRQ4</accession>
<evidence type="ECO:0000259" key="13">
    <source>
        <dbReference type="Pfam" id="PF08345"/>
    </source>
</evidence>
<dbReference type="EMBL" id="CAVN010000093">
    <property type="protein sequence ID" value="CDF58021.1"/>
    <property type="molecule type" value="Genomic_DNA"/>
</dbReference>
<keyword evidence="15" id="KW-1185">Reference proteome</keyword>
<feature type="domain" description="Flagellar M-ring N-terminal" evidence="12">
    <location>
        <begin position="45"/>
        <end position="217"/>
    </location>
</feature>
<keyword evidence="14" id="KW-0966">Cell projection</keyword>
<dbReference type="PIRSF" id="PIRSF004862">
    <property type="entry name" value="FliF"/>
    <property type="match status" value="1"/>
</dbReference>
<evidence type="ECO:0000256" key="2">
    <source>
        <dbReference type="ARBA" id="ARBA00004651"/>
    </source>
</evidence>
<keyword evidence="8 9" id="KW-0975">Bacterial flagellum</keyword>
<reference evidence="14" key="1">
    <citation type="submission" date="2013-03" db="EMBL/GenBank/DDBJ databases">
        <title>Draft genome sequence of the hydrogen-ethanol-producing anaerobic alkalithermophilic Caloramator celere.</title>
        <authorList>
            <person name="Ciranna A."/>
            <person name="Larjo A."/>
            <person name="Kivisto A."/>
            <person name="Santala V."/>
            <person name="Roos C."/>
            <person name="Karp M."/>
        </authorList>
    </citation>
    <scope>NUCLEOTIDE SEQUENCE [LARGE SCALE GENOMIC DNA]</scope>
    <source>
        <strain evidence="14">DSM 8682</strain>
    </source>
</reference>
<dbReference type="Pfam" id="PF08345">
    <property type="entry name" value="YscJ_FliF_C"/>
    <property type="match status" value="1"/>
</dbReference>
<feature type="domain" description="Flagellar M-ring C-terminal" evidence="13">
    <location>
        <begin position="253"/>
        <end position="399"/>
    </location>
</feature>
<evidence type="ECO:0000256" key="11">
    <source>
        <dbReference type="SAM" id="Phobius"/>
    </source>
</evidence>
<protein>
    <recommendedName>
        <fullName evidence="9">Flagellar M-ring protein</fullName>
    </recommendedName>
</protein>
<dbReference type="GO" id="GO:0009431">
    <property type="term" value="C:bacterial-type flagellum basal body, MS ring"/>
    <property type="evidence" value="ECO:0007669"/>
    <property type="project" value="InterPro"/>
</dbReference>
<feature type="compositionally biased region" description="Polar residues" evidence="10">
    <location>
        <begin position="299"/>
        <end position="328"/>
    </location>
</feature>
<dbReference type="Pfam" id="PF01514">
    <property type="entry name" value="YscJ_FliF"/>
    <property type="match status" value="1"/>
</dbReference>
<evidence type="ECO:0000256" key="10">
    <source>
        <dbReference type="SAM" id="MobiDB-lite"/>
    </source>
</evidence>
<evidence type="ECO:0000259" key="12">
    <source>
        <dbReference type="Pfam" id="PF01514"/>
    </source>
</evidence>
<evidence type="ECO:0000256" key="4">
    <source>
        <dbReference type="ARBA" id="ARBA00022475"/>
    </source>
</evidence>
<dbReference type="InterPro" id="IPR013556">
    <property type="entry name" value="Flag_M-ring_C"/>
</dbReference>
<dbReference type="PRINTS" id="PR01009">
    <property type="entry name" value="FLGMRINGFLIF"/>
</dbReference>
<dbReference type="GO" id="GO:0071973">
    <property type="term" value="P:bacterial-type flagellum-dependent cell motility"/>
    <property type="evidence" value="ECO:0007669"/>
    <property type="project" value="InterPro"/>
</dbReference>
<comment type="similarity">
    <text evidence="3 9">Belongs to the FliF family.</text>
</comment>
<dbReference type="AlphaFoldDB" id="R7RRQ4"/>
<evidence type="ECO:0000256" key="9">
    <source>
        <dbReference type="PIRNR" id="PIRNR004862"/>
    </source>
</evidence>
<name>R7RRQ4_9CLOT</name>
<comment type="function">
    <text evidence="9">The M ring may be actively involved in energy transduction.</text>
</comment>
<keyword evidence="4" id="KW-1003">Cell membrane</keyword>
<evidence type="ECO:0000256" key="8">
    <source>
        <dbReference type="ARBA" id="ARBA00023143"/>
    </source>
</evidence>
<feature type="transmembrane region" description="Helical" evidence="11">
    <location>
        <begin position="426"/>
        <end position="447"/>
    </location>
</feature>
<evidence type="ECO:0000256" key="6">
    <source>
        <dbReference type="ARBA" id="ARBA00022989"/>
    </source>
</evidence>
<dbReference type="OrthoDB" id="9807026at2"/>
<evidence type="ECO:0000256" key="3">
    <source>
        <dbReference type="ARBA" id="ARBA00007971"/>
    </source>
</evidence>
<dbReference type="Proteomes" id="UP000014923">
    <property type="component" value="Unassembled WGS sequence"/>
</dbReference>
<evidence type="ECO:0000256" key="7">
    <source>
        <dbReference type="ARBA" id="ARBA00023136"/>
    </source>
</evidence>
<dbReference type="InterPro" id="IPR045851">
    <property type="entry name" value="AMP-bd_C_sf"/>
</dbReference>